<evidence type="ECO:0000313" key="4">
    <source>
        <dbReference type="Proteomes" id="UP000319209"/>
    </source>
</evidence>
<keyword evidence="4" id="KW-1185">Reference proteome</keyword>
<evidence type="ECO:0000313" key="3">
    <source>
        <dbReference type="EMBL" id="QDO94520.1"/>
    </source>
</evidence>
<sequence>MTNVLKILLIEDDMIEVMKLKRAVSKLQINCKIIEANNGEEALSILEKKEDLPDIILLDLNMPKINGIEFLGILKKDSVLKYLPTIILTTSSNQKDLLECYKIGVAGYILKPLKYEEYVSKIETLIAYWSINELKKI</sequence>
<keyword evidence="1" id="KW-0597">Phosphoprotein</keyword>
<evidence type="ECO:0000259" key="2">
    <source>
        <dbReference type="PROSITE" id="PS50110"/>
    </source>
</evidence>
<dbReference type="AlphaFoldDB" id="A0A516GT09"/>
<dbReference type="PANTHER" id="PTHR44520:SF2">
    <property type="entry name" value="RESPONSE REGULATOR RCP1"/>
    <property type="match status" value="1"/>
</dbReference>
<evidence type="ECO:0000256" key="1">
    <source>
        <dbReference type="PROSITE-ProRule" id="PRU00169"/>
    </source>
</evidence>
<dbReference type="InterPro" id="IPR001789">
    <property type="entry name" value="Sig_transdc_resp-reg_receiver"/>
</dbReference>
<name>A0A516GT09_9FLAO</name>
<protein>
    <submittedName>
        <fullName evidence="3">Response regulator</fullName>
    </submittedName>
</protein>
<dbReference type="KEGG" id="fop:FNB79_11270"/>
<organism evidence="3 4">
    <name type="scientific">Formosa sediminum</name>
    <dbReference type="NCBI Taxonomy" id="2594004"/>
    <lineage>
        <taxon>Bacteria</taxon>
        <taxon>Pseudomonadati</taxon>
        <taxon>Bacteroidota</taxon>
        <taxon>Flavobacteriia</taxon>
        <taxon>Flavobacteriales</taxon>
        <taxon>Flavobacteriaceae</taxon>
        <taxon>Formosa</taxon>
    </lineage>
</organism>
<dbReference type="EMBL" id="CP041637">
    <property type="protein sequence ID" value="QDO94520.1"/>
    <property type="molecule type" value="Genomic_DNA"/>
</dbReference>
<dbReference type="Pfam" id="PF00072">
    <property type="entry name" value="Response_reg"/>
    <property type="match status" value="1"/>
</dbReference>
<dbReference type="PANTHER" id="PTHR44520">
    <property type="entry name" value="RESPONSE REGULATOR RCP1-RELATED"/>
    <property type="match status" value="1"/>
</dbReference>
<dbReference type="PROSITE" id="PS50110">
    <property type="entry name" value="RESPONSE_REGULATORY"/>
    <property type="match status" value="1"/>
</dbReference>
<feature type="domain" description="Response regulatory" evidence="2">
    <location>
        <begin position="6"/>
        <end position="126"/>
    </location>
</feature>
<dbReference type="OrthoDB" id="7631574at2"/>
<dbReference type="InterPro" id="IPR052893">
    <property type="entry name" value="TCS_response_regulator"/>
</dbReference>
<reference evidence="3 4" key="1">
    <citation type="submission" date="2019-07" db="EMBL/GenBank/DDBJ databases">
        <title>Genome sequencing for Formosa sp. PS13.</title>
        <authorList>
            <person name="Park S.-J."/>
        </authorList>
    </citation>
    <scope>NUCLEOTIDE SEQUENCE [LARGE SCALE GENOMIC DNA]</scope>
    <source>
        <strain evidence="3 4">PS13</strain>
    </source>
</reference>
<gene>
    <name evidence="3" type="ORF">FNB79_11270</name>
</gene>
<dbReference type="CDD" id="cd17557">
    <property type="entry name" value="REC_Rcp-like"/>
    <property type="match status" value="1"/>
</dbReference>
<dbReference type="InterPro" id="IPR011006">
    <property type="entry name" value="CheY-like_superfamily"/>
</dbReference>
<dbReference type="SUPFAM" id="SSF52172">
    <property type="entry name" value="CheY-like"/>
    <property type="match status" value="1"/>
</dbReference>
<feature type="modified residue" description="4-aspartylphosphate" evidence="1">
    <location>
        <position position="59"/>
    </location>
</feature>
<proteinExistence type="predicted"/>
<dbReference type="GO" id="GO:0000160">
    <property type="term" value="P:phosphorelay signal transduction system"/>
    <property type="evidence" value="ECO:0007669"/>
    <property type="project" value="InterPro"/>
</dbReference>
<dbReference type="Gene3D" id="3.40.50.2300">
    <property type="match status" value="1"/>
</dbReference>
<dbReference type="SMART" id="SM00448">
    <property type="entry name" value="REC"/>
    <property type="match status" value="1"/>
</dbReference>
<accession>A0A516GT09</accession>
<dbReference type="RefSeq" id="WP_143381404.1">
    <property type="nucleotide sequence ID" value="NZ_CP041637.1"/>
</dbReference>
<dbReference type="Proteomes" id="UP000319209">
    <property type="component" value="Chromosome"/>
</dbReference>